<keyword evidence="10" id="KW-1185">Reference proteome</keyword>
<dbReference type="OrthoDB" id="9788108at2"/>
<dbReference type="SUPFAM" id="SSF161098">
    <property type="entry name" value="MetI-like"/>
    <property type="match status" value="1"/>
</dbReference>
<feature type="transmembrane region" description="Helical" evidence="7">
    <location>
        <begin position="12"/>
        <end position="37"/>
    </location>
</feature>
<keyword evidence="6 7" id="KW-0472">Membrane</keyword>
<evidence type="ECO:0000256" key="1">
    <source>
        <dbReference type="ARBA" id="ARBA00004651"/>
    </source>
</evidence>
<dbReference type="CDD" id="cd06261">
    <property type="entry name" value="TM_PBP2"/>
    <property type="match status" value="1"/>
</dbReference>
<dbReference type="GO" id="GO:0055085">
    <property type="term" value="P:transmembrane transport"/>
    <property type="evidence" value="ECO:0007669"/>
    <property type="project" value="InterPro"/>
</dbReference>
<evidence type="ECO:0000256" key="6">
    <source>
        <dbReference type="ARBA" id="ARBA00023136"/>
    </source>
</evidence>
<evidence type="ECO:0000256" key="2">
    <source>
        <dbReference type="ARBA" id="ARBA00022448"/>
    </source>
</evidence>
<sequence length="296" mass="32876">MKLKHHQSEMLAGWLFIGPSLLGFGVLTLIPIVFSLAMSFTDWNFLDGIKGFRFVGLDNFISMWHDRWFTDSLKNNLIFVAATVPAIMILSLLTAVGLNNGAFLKTPIRLMVFMPYVSSVVAVSVVWGVLYNPSQGPINGFLQSIGIDNPPGWLASTKWALPAVIVMNIWSSIGYNMVIYLAGLQNIPKDLYEAAKIDGAGPVAGFFRVTVPLLSPTTFFILIMSIIHSFQVFVAVFVMTQGGPGTSTSVLTFYIYQAGFSFYKMGYASAMAWVLFIFIFIITAIQWQGQKKWVNY</sequence>
<feature type="transmembrane region" description="Helical" evidence="7">
    <location>
        <begin position="77"/>
        <end position="98"/>
    </location>
</feature>
<comment type="caution">
    <text evidence="9">The sequence shown here is derived from an EMBL/GenBank/DDBJ whole genome shotgun (WGS) entry which is preliminary data.</text>
</comment>
<dbReference type="PANTHER" id="PTHR30193:SF37">
    <property type="entry name" value="INNER MEMBRANE ABC TRANSPORTER PERMEASE PROTEIN YCJO"/>
    <property type="match status" value="1"/>
</dbReference>
<feature type="transmembrane region" description="Helical" evidence="7">
    <location>
        <begin position="159"/>
        <end position="184"/>
    </location>
</feature>
<dbReference type="InterPro" id="IPR035906">
    <property type="entry name" value="MetI-like_sf"/>
</dbReference>
<evidence type="ECO:0000256" key="4">
    <source>
        <dbReference type="ARBA" id="ARBA00022692"/>
    </source>
</evidence>
<evidence type="ECO:0000313" key="10">
    <source>
        <dbReference type="Proteomes" id="UP000307943"/>
    </source>
</evidence>
<feature type="transmembrane region" description="Helical" evidence="7">
    <location>
        <begin position="233"/>
        <end position="255"/>
    </location>
</feature>
<dbReference type="AlphaFoldDB" id="A0A5C4T4L7"/>
<dbReference type="Pfam" id="PF00528">
    <property type="entry name" value="BPD_transp_1"/>
    <property type="match status" value="1"/>
</dbReference>
<name>A0A5C4T4L7_9BACL</name>
<accession>A0A5C4T4L7</accession>
<protein>
    <submittedName>
        <fullName evidence="9">Sugar ABC transporter permease</fullName>
    </submittedName>
</protein>
<evidence type="ECO:0000259" key="8">
    <source>
        <dbReference type="PROSITE" id="PS50928"/>
    </source>
</evidence>
<proteinExistence type="inferred from homology"/>
<keyword evidence="2 7" id="KW-0813">Transport</keyword>
<keyword evidence="4 7" id="KW-0812">Transmembrane</keyword>
<dbReference type="InterPro" id="IPR051393">
    <property type="entry name" value="ABC_transporter_permease"/>
</dbReference>
<evidence type="ECO:0000313" key="9">
    <source>
        <dbReference type="EMBL" id="TNJ63735.1"/>
    </source>
</evidence>
<dbReference type="Proteomes" id="UP000307943">
    <property type="component" value="Unassembled WGS sequence"/>
</dbReference>
<keyword evidence="3" id="KW-1003">Cell membrane</keyword>
<gene>
    <name evidence="9" type="ORF">FE784_23725</name>
</gene>
<dbReference type="GO" id="GO:0005886">
    <property type="term" value="C:plasma membrane"/>
    <property type="evidence" value="ECO:0007669"/>
    <property type="project" value="UniProtKB-SubCell"/>
</dbReference>
<comment type="similarity">
    <text evidence="7">Belongs to the binding-protein-dependent transport system permease family.</text>
</comment>
<dbReference type="InterPro" id="IPR000515">
    <property type="entry name" value="MetI-like"/>
</dbReference>
<keyword evidence="5 7" id="KW-1133">Transmembrane helix</keyword>
<dbReference type="RefSeq" id="WP_139604747.1">
    <property type="nucleotide sequence ID" value="NZ_VDCQ01000038.1"/>
</dbReference>
<comment type="subcellular location">
    <subcellularLocation>
        <location evidence="1 7">Cell membrane</location>
        <topology evidence="1 7">Multi-pass membrane protein</topology>
    </subcellularLocation>
</comment>
<feature type="transmembrane region" description="Helical" evidence="7">
    <location>
        <begin position="110"/>
        <end position="130"/>
    </location>
</feature>
<feature type="transmembrane region" description="Helical" evidence="7">
    <location>
        <begin position="267"/>
        <end position="287"/>
    </location>
</feature>
<dbReference type="PROSITE" id="PS50928">
    <property type="entry name" value="ABC_TM1"/>
    <property type="match status" value="1"/>
</dbReference>
<organism evidence="9 10">
    <name type="scientific">Paenibacillus hemerocallicola</name>
    <dbReference type="NCBI Taxonomy" id="1172614"/>
    <lineage>
        <taxon>Bacteria</taxon>
        <taxon>Bacillati</taxon>
        <taxon>Bacillota</taxon>
        <taxon>Bacilli</taxon>
        <taxon>Bacillales</taxon>
        <taxon>Paenibacillaceae</taxon>
        <taxon>Paenibacillus</taxon>
    </lineage>
</organism>
<evidence type="ECO:0000256" key="3">
    <source>
        <dbReference type="ARBA" id="ARBA00022475"/>
    </source>
</evidence>
<reference evidence="9 10" key="1">
    <citation type="submission" date="2019-05" db="EMBL/GenBank/DDBJ databases">
        <title>We sequenced the genome of Paenibacillus hemerocallicola KCTC 33185 for further insight into its adaptation and study the phylogeny of Paenibacillus.</title>
        <authorList>
            <person name="Narsing Rao M.P."/>
        </authorList>
    </citation>
    <scope>NUCLEOTIDE SEQUENCE [LARGE SCALE GENOMIC DNA]</scope>
    <source>
        <strain evidence="9 10">KCTC 33185</strain>
    </source>
</reference>
<feature type="domain" description="ABC transmembrane type-1" evidence="8">
    <location>
        <begin position="73"/>
        <end position="286"/>
    </location>
</feature>
<evidence type="ECO:0000256" key="7">
    <source>
        <dbReference type="RuleBase" id="RU363032"/>
    </source>
</evidence>
<evidence type="ECO:0000256" key="5">
    <source>
        <dbReference type="ARBA" id="ARBA00022989"/>
    </source>
</evidence>
<dbReference type="EMBL" id="VDCQ01000038">
    <property type="protein sequence ID" value="TNJ63735.1"/>
    <property type="molecule type" value="Genomic_DNA"/>
</dbReference>
<dbReference type="Gene3D" id="1.10.3720.10">
    <property type="entry name" value="MetI-like"/>
    <property type="match status" value="1"/>
</dbReference>
<feature type="transmembrane region" description="Helical" evidence="7">
    <location>
        <begin position="205"/>
        <end position="227"/>
    </location>
</feature>
<dbReference type="PANTHER" id="PTHR30193">
    <property type="entry name" value="ABC TRANSPORTER PERMEASE PROTEIN"/>
    <property type="match status" value="1"/>
</dbReference>